<dbReference type="PANTHER" id="PTHR43736:SF4">
    <property type="entry name" value="SLR1690 PROTEIN"/>
    <property type="match status" value="1"/>
</dbReference>
<dbReference type="SUPFAM" id="SSF55811">
    <property type="entry name" value="Nudix"/>
    <property type="match status" value="1"/>
</dbReference>
<dbReference type="EMBL" id="JBHUIR010000061">
    <property type="protein sequence ID" value="MFD2261143.1"/>
    <property type="molecule type" value="Genomic_DNA"/>
</dbReference>
<accession>A0ABW5DJ95</accession>
<proteinExistence type="predicted"/>
<dbReference type="InterPro" id="IPR054105">
    <property type="entry name" value="WHD_NrtR"/>
</dbReference>
<gene>
    <name evidence="4" type="ORF">ACFSMZ_15440</name>
</gene>
<dbReference type="Gene3D" id="1.10.10.10">
    <property type="entry name" value="Winged helix-like DNA-binding domain superfamily/Winged helix DNA-binding domain"/>
    <property type="match status" value="1"/>
</dbReference>
<evidence type="ECO:0000256" key="2">
    <source>
        <dbReference type="ARBA" id="ARBA00022801"/>
    </source>
</evidence>
<dbReference type="Pfam" id="PF00293">
    <property type="entry name" value="NUDIX"/>
    <property type="match status" value="1"/>
</dbReference>
<dbReference type="InterPro" id="IPR036390">
    <property type="entry name" value="WH_DNA-bd_sf"/>
</dbReference>
<reference evidence="5" key="1">
    <citation type="journal article" date="2019" name="Int. J. Syst. Evol. Microbiol.">
        <title>The Global Catalogue of Microorganisms (GCM) 10K type strain sequencing project: providing services to taxonomists for standard genome sequencing and annotation.</title>
        <authorList>
            <consortium name="The Broad Institute Genomics Platform"/>
            <consortium name="The Broad Institute Genome Sequencing Center for Infectious Disease"/>
            <person name="Wu L."/>
            <person name="Ma J."/>
        </authorList>
    </citation>
    <scope>NUCLEOTIDE SEQUENCE [LARGE SCALE GENOMIC DNA]</scope>
    <source>
        <strain evidence="5">KCTC 23707</strain>
    </source>
</reference>
<dbReference type="PROSITE" id="PS51462">
    <property type="entry name" value="NUDIX"/>
    <property type="match status" value="1"/>
</dbReference>
<sequence>MSSPRYTDGYARPSIAADIVLFTLINGELHLLLVERGQEPFKGHWALPGGFVREYEPIADCARRELEEETGFRAALLEQFGIFDKKGRDPRGWYISIAFMAMTSQKDAPLMAGTDAADTRWFPVSRLPDNLAFDHAEIIAHALNELRIRADRFDETILGPMFALLPEEFTLTQLQEAFDAIRGVNSADTRYESDRRNFRKRILAAGIVEPVAGAMLRGKHRPAQLYRHKPGRASGT</sequence>
<keyword evidence="2" id="KW-0378">Hydrolase</keyword>
<dbReference type="CDD" id="cd18873">
    <property type="entry name" value="NUDIX_NadM_like"/>
    <property type="match status" value="1"/>
</dbReference>
<dbReference type="InterPro" id="IPR020084">
    <property type="entry name" value="NUDIX_hydrolase_CS"/>
</dbReference>
<evidence type="ECO:0000259" key="3">
    <source>
        <dbReference type="PROSITE" id="PS51462"/>
    </source>
</evidence>
<name>A0ABW5DJ95_9HYPH</name>
<evidence type="ECO:0000256" key="1">
    <source>
        <dbReference type="ARBA" id="ARBA00001946"/>
    </source>
</evidence>
<dbReference type="InterPro" id="IPR036388">
    <property type="entry name" value="WH-like_DNA-bd_sf"/>
</dbReference>
<evidence type="ECO:0000313" key="5">
    <source>
        <dbReference type="Proteomes" id="UP001597373"/>
    </source>
</evidence>
<keyword evidence="5" id="KW-1185">Reference proteome</keyword>
<dbReference type="PROSITE" id="PS00893">
    <property type="entry name" value="NUDIX_BOX"/>
    <property type="match status" value="1"/>
</dbReference>
<evidence type="ECO:0000313" key="4">
    <source>
        <dbReference type="EMBL" id="MFD2261143.1"/>
    </source>
</evidence>
<dbReference type="InterPro" id="IPR000086">
    <property type="entry name" value="NUDIX_hydrolase_dom"/>
</dbReference>
<dbReference type="Proteomes" id="UP001597373">
    <property type="component" value="Unassembled WGS sequence"/>
</dbReference>
<dbReference type="RefSeq" id="WP_345099325.1">
    <property type="nucleotide sequence ID" value="NZ_BAABGS010000052.1"/>
</dbReference>
<dbReference type="PANTHER" id="PTHR43736">
    <property type="entry name" value="ADP-RIBOSE PYROPHOSPHATASE"/>
    <property type="match status" value="1"/>
</dbReference>
<organism evidence="4 5">
    <name type="scientific">Chelativorans composti</name>
    <dbReference type="NCBI Taxonomy" id="768533"/>
    <lineage>
        <taxon>Bacteria</taxon>
        <taxon>Pseudomonadati</taxon>
        <taxon>Pseudomonadota</taxon>
        <taxon>Alphaproteobacteria</taxon>
        <taxon>Hyphomicrobiales</taxon>
        <taxon>Phyllobacteriaceae</taxon>
        <taxon>Chelativorans</taxon>
    </lineage>
</organism>
<protein>
    <submittedName>
        <fullName evidence="4">NUDIX domain-containing protein</fullName>
    </submittedName>
</protein>
<dbReference type="Gene3D" id="3.90.79.10">
    <property type="entry name" value="Nucleoside Triphosphate Pyrophosphohydrolase"/>
    <property type="match status" value="1"/>
</dbReference>
<feature type="domain" description="Nudix hydrolase" evidence="3">
    <location>
        <begin position="12"/>
        <end position="147"/>
    </location>
</feature>
<comment type="caution">
    <text evidence="4">The sequence shown here is derived from an EMBL/GenBank/DDBJ whole genome shotgun (WGS) entry which is preliminary data.</text>
</comment>
<comment type="cofactor">
    <cofactor evidence="1">
        <name>Mg(2+)</name>
        <dbReference type="ChEBI" id="CHEBI:18420"/>
    </cofactor>
</comment>
<dbReference type="Pfam" id="PF21906">
    <property type="entry name" value="WHD_NrtR"/>
    <property type="match status" value="1"/>
</dbReference>
<dbReference type="SUPFAM" id="SSF46785">
    <property type="entry name" value="Winged helix' DNA-binding domain"/>
    <property type="match status" value="1"/>
</dbReference>
<dbReference type="InterPro" id="IPR015797">
    <property type="entry name" value="NUDIX_hydrolase-like_dom_sf"/>
</dbReference>